<sequence>MIEIINAKSDNDGQVVVHIHKQAIDVTKKVKDGEAEINVYGKEYKVRVQDGKDINGISKARRFKKIRK</sequence>
<evidence type="ECO:0000313" key="1">
    <source>
        <dbReference type="EMBL" id="RYC74369.1"/>
    </source>
</evidence>
<dbReference type="Proteomes" id="UP001191019">
    <property type="component" value="Unassembled WGS sequence"/>
</dbReference>
<gene>
    <name evidence="1" type="ORF">G3RUM_00520</name>
</gene>
<name>A0ABY0FKS9_9BACT</name>
<protein>
    <submittedName>
        <fullName evidence="1">Uncharacterized protein</fullName>
    </submittedName>
</protein>
<reference evidence="1 2" key="2">
    <citation type="journal article" date="2020" name="Cell Rep.">
        <title>Acquisition and Adaptation of Ultra-small Parasitic Reduced Genome Bacteria to Mammalian Hosts.</title>
        <authorList>
            <person name="McLean J.S."/>
            <person name="Bor B."/>
            <person name="Kerns K.A."/>
            <person name="Liu Q."/>
            <person name="To T.T."/>
            <person name="Solden L."/>
            <person name="Hendrickson E.L."/>
            <person name="Wrighton K."/>
            <person name="Shi W."/>
            <person name="He X."/>
        </authorList>
    </citation>
    <scope>NUCLEOTIDE SEQUENCE [LARGE SCALE GENOMIC DNA]</scope>
    <source>
        <strain evidence="1 2">TM7_G3_2_Rum_HOT_351B</strain>
    </source>
</reference>
<reference evidence="1 2" key="1">
    <citation type="journal article" date="2018" name="bioRxiv">
        <title>Evidence of independent acquisition and adaption of ultra-small bacteria to human hosts across the highly diverse yet reduced genomes of the phylum Saccharibacteria.</title>
        <authorList>
            <person name="McLean J.S."/>
            <person name="Bor B."/>
            <person name="To T.T."/>
            <person name="Liu Q."/>
            <person name="Kearns K.A."/>
            <person name="Solden L.M."/>
            <person name="Wrighton K.C."/>
            <person name="He X."/>
            <person name="Shi W."/>
        </authorList>
    </citation>
    <scope>NUCLEOTIDE SEQUENCE [LARGE SCALE GENOMIC DNA]</scope>
    <source>
        <strain evidence="1 2">TM7_G3_2_Rum_HOT_351B</strain>
    </source>
</reference>
<dbReference type="RefSeq" id="WP_164998348.1">
    <property type="nucleotide sequence ID" value="NZ_PRLM01000006.1"/>
</dbReference>
<proteinExistence type="predicted"/>
<evidence type="ECO:0000313" key="2">
    <source>
        <dbReference type="Proteomes" id="UP001191019"/>
    </source>
</evidence>
<organism evidence="1 2">
    <name type="scientific">Candidatus Nanosyncoccus alces</name>
    <dbReference type="NCBI Taxonomy" id="2171997"/>
    <lineage>
        <taxon>Bacteria</taxon>
        <taxon>Candidatus Saccharimonadota</taxon>
        <taxon>Candidatus Nanosyncoccalia</taxon>
        <taxon>Candidatus Nanosyncoccales</taxon>
        <taxon>Candidatus Nanosyncoccaceae</taxon>
        <taxon>Candidatus Nanosyncoccus</taxon>
    </lineage>
</organism>
<keyword evidence="2" id="KW-1185">Reference proteome</keyword>
<accession>A0ABY0FKS9</accession>
<dbReference type="EMBL" id="PRLM01000006">
    <property type="protein sequence ID" value="RYC74369.1"/>
    <property type="molecule type" value="Genomic_DNA"/>
</dbReference>
<comment type="caution">
    <text evidence="1">The sequence shown here is derived from an EMBL/GenBank/DDBJ whole genome shotgun (WGS) entry which is preliminary data.</text>
</comment>